<comment type="caution">
    <text evidence="2">The sequence shown here is derived from an EMBL/GenBank/DDBJ whole genome shotgun (WGS) entry which is preliminary data.</text>
</comment>
<feature type="domain" description="VOC" evidence="1">
    <location>
        <begin position="4"/>
        <end position="118"/>
    </location>
</feature>
<dbReference type="OrthoDB" id="9813630at2"/>
<dbReference type="InterPro" id="IPR004360">
    <property type="entry name" value="Glyas_Fos-R_dOase_dom"/>
</dbReference>
<evidence type="ECO:0000313" key="3">
    <source>
        <dbReference type="Proteomes" id="UP000295578"/>
    </source>
</evidence>
<evidence type="ECO:0000313" key="2">
    <source>
        <dbReference type="EMBL" id="TDD90168.1"/>
    </source>
</evidence>
<dbReference type="PANTHER" id="PTHR39175">
    <property type="entry name" value="FAMILY PROTEIN, PUTATIVE (AFU_ORTHOLOGUE AFUA_3G15060)-RELATED"/>
    <property type="match status" value="1"/>
</dbReference>
<dbReference type="PROSITE" id="PS51819">
    <property type="entry name" value="VOC"/>
    <property type="match status" value="1"/>
</dbReference>
<sequence>MITGVHHIQLAAPPGSEDGLRAFYTGVLGLDEVPKPPGLAGRGGAWFRGGGVELHLGIEEGFRPARKAHPGLLVHDLDALAARLNAAGHATRPDDLLPGYRRCYADDPAGNRLEFLQPSR</sequence>
<dbReference type="InterPro" id="IPR029068">
    <property type="entry name" value="Glyas_Bleomycin-R_OHBP_Dase"/>
</dbReference>
<reference evidence="2 3" key="1">
    <citation type="submission" date="2019-03" db="EMBL/GenBank/DDBJ databases">
        <title>Draft genome sequences of novel Actinobacteria.</title>
        <authorList>
            <person name="Sahin N."/>
            <person name="Ay H."/>
            <person name="Saygin H."/>
        </authorList>
    </citation>
    <scope>NUCLEOTIDE SEQUENCE [LARGE SCALE GENOMIC DNA]</scope>
    <source>
        <strain evidence="2 3">DSM 45941</strain>
    </source>
</reference>
<keyword evidence="3" id="KW-1185">Reference proteome</keyword>
<accession>A0A4R5BSZ5</accession>
<dbReference type="Pfam" id="PF00903">
    <property type="entry name" value="Glyoxalase"/>
    <property type="match status" value="1"/>
</dbReference>
<dbReference type="Proteomes" id="UP000295578">
    <property type="component" value="Unassembled WGS sequence"/>
</dbReference>
<name>A0A4R5BSZ5_9ACTN</name>
<proteinExistence type="predicted"/>
<protein>
    <submittedName>
        <fullName evidence="2">Glyoxalase</fullName>
    </submittedName>
</protein>
<evidence type="ECO:0000259" key="1">
    <source>
        <dbReference type="PROSITE" id="PS51819"/>
    </source>
</evidence>
<dbReference type="EMBL" id="SMKY01000009">
    <property type="protein sequence ID" value="TDD90168.1"/>
    <property type="molecule type" value="Genomic_DNA"/>
</dbReference>
<dbReference type="PANTHER" id="PTHR39175:SF1">
    <property type="entry name" value="FAMILY PROTEIN, PUTATIVE (AFU_ORTHOLOGUE AFUA_3G15060)-RELATED"/>
    <property type="match status" value="1"/>
</dbReference>
<organism evidence="2 3">
    <name type="scientific">Actinomadura darangshiensis</name>
    <dbReference type="NCBI Taxonomy" id="705336"/>
    <lineage>
        <taxon>Bacteria</taxon>
        <taxon>Bacillati</taxon>
        <taxon>Actinomycetota</taxon>
        <taxon>Actinomycetes</taxon>
        <taxon>Streptosporangiales</taxon>
        <taxon>Thermomonosporaceae</taxon>
        <taxon>Actinomadura</taxon>
    </lineage>
</organism>
<dbReference type="InterPro" id="IPR037523">
    <property type="entry name" value="VOC_core"/>
</dbReference>
<dbReference type="Gene3D" id="3.10.180.10">
    <property type="entry name" value="2,3-Dihydroxybiphenyl 1,2-Dioxygenase, domain 1"/>
    <property type="match status" value="1"/>
</dbReference>
<dbReference type="AlphaFoldDB" id="A0A4R5BSZ5"/>
<gene>
    <name evidence="2" type="ORF">E1293_03805</name>
</gene>
<dbReference type="SUPFAM" id="SSF54593">
    <property type="entry name" value="Glyoxalase/Bleomycin resistance protein/Dihydroxybiphenyl dioxygenase"/>
    <property type="match status" value="1"/>
</dbReference>
<dbReference type="RefSeq" id="WP_132193825.1">
    <property type="nucleotide sequence ID" value="NZ_SMKY01000009.1"/>
</dbReference>